<organism evidence="1 2">
    <name type="scientific">Pararhizobium polonicum</name>
    <dbReference type="NCBI Taxonomy" id="1612624"/>
    <lineage>
        <taxon>Bacteria</taxon>
        <taxon>Pseudomonadati</taxon>
        <taxon>Pseudomonadota</taxon>
        <taxon>Alphaproteobacteria</taxon>
        <taxon>Hyphomicrobiales</taxon>
        <taxon>Rhizobiaceae</taxon>
        <taxon>Rhizobium/Agrobacterium group</taxon>
        <taxon>Pararhizobium</taxon>
    </lineage>
</organism>
<dbReference type="InterPro" id="IPR036390">
    <property type="entry name" value="WH_DNA-bd_sf"/>
</dbReference>
<dbReference type="GO" id="GO:0003700">
    <property type="term" value="F:DNA-binding transcription factor activity"/>
    <property type="evidence" value="ECO:0007669"/>
    <property type="project" value="TreeGrafter"/>
</dbReference>
<protein>
    <recommendedName>
        <fullName evidence="3">Transcriptional regulator</fullName>
    </recommendedName>
</protein>
<dbReference type="Gene3D" id="1.10.10.10">
    <property type="entry name" value="Winged helix-like DNA-binding domain superfamily/Winged helix DNA-binding domain"/>
    <property type="match status" value="1"/>
</dbReference>
<keyword evidence="2" id="KW-1185">Reference proteome</keyword>
<comment type="caution">
    <text evidence="1">The sequence shown here is derived from an EMBL/GenBank/DDBJ whole genome shotgun (WGS) entry which is preliminary data.</text>
</comment>
<dbReference type="PROSITE" id="PS51197">
    <property type="entry name" value="HTH_RRF2_2"/>
    <property type="match status" value="1"/>
</dbReference>
<dbReference type="AlphaFoldDB" id="A0A1C7P556"/>
<dbReference type="OrthoDB" id="9800506at2"/>
<reference evidence="1 2" key="1">
    <citation type="journal article" date="2016" name="Syst. Appl. Microbiol.">
        <title>Pararhizobium polonicum sp. nov. isolated from tumors on stone fruit rootstocks.</title>
        <authorList>
            <person name="Pulawska J."/>
            <person name="Kuzmanovic N."/>
            <person name="Willems A."/>
            <person name="Pothier J.F."/>
        </authorList>
    </citation>
    <scope>NUCLEOTIDE SEQUENCE [LARGE SCALE GENOMIC DNA]</scope>
    <source>
        <strain evidence="1 2">F5.1</strain>
    </source>
</reference>
<dbReference type="STRING" id="1612624.ADU59_08245"/>
<dbReference type="PANTHER" id="PTHR33221:SF15">
    <property type="entry name" value="HTH-TYPE TRANSCRIPTIONAL REGULATOR YWGB-RELATED"/>
    <property type="match status" value="1"/>
</dbReference>
<dbReference type="Pfam" id="PF02082">
    <property type="entry name" value="Rrf2"/>
    <property type="match status" value="1"/>
</dbReference>
<proteinExistence type="predicted"/>
<gene>
    <name evidence="1" type="ORF">ADU59_08245</name>
</gene>
<sequence>MKRNSRLSAVLHALLHMAERDRPMTSEELAACLHTNPVVVRRTMAGLREAGLVTSGRGHGGGWTLARTLEDVTMRDIYAALGEPMLFQMGNVSESPGCLVEQAVNHALDDAFRDAEAMLIARLGEVTLAMLAEDFKRRFAEHRAALKQLG</sequence>
<dbReference type="SUPFAM" id="SSF46785">
    <property type="entry name" value="Winged helix' DNA-binding domain"/>
    <property type="match status" value="1"/>
</dbReference>
<dbReference type="InterPro" id="IPR036388">
    <property type="entry name" value="WH-like_DNA-bd_sf"/>
</dbReference>
<dbReference type="PATRIC" id="fig|1612624.7.peg.1732"/>
<evidence type="ECO:0000313" key="1">
    <source>
        <dbReference type="EMBL" id="OBZ96317.1"/>
    </source>
</evidence>
<evidence type="ECO:0008006" key="3">
    <source>
        <dbReference type="Google" id="ProtNLM"/>
    </source>
</evidence>
<accession>A0A1C7P556</accession>
<dbReference type="Proteomes" id="UP000093111">
    <property type="component" value="Unassembled WGS sequence"/>
</dbReference>
<name>A0A1C7P556_9HYPH</name>
<dbReference type="GO" id="GO:0005829">
    <property type="term" value="C:cytosol"/>
    <property type="evidence" value="ECO:0007669"/>
    <property type="project" value="TreeGrafter"/>
</dbReference>
<dbReference type="RefSeq" id="WP_068953492.1">
    <property type="nucleotide sequence ID" value="NZ_LGLV01000005.1"/>
</dbReference>
<dbReference type="EMBL" id="LGLV01000005">
    <property type="protein sequence ID" value="OBZ96317.1"/>
    <property type="molecule type" value="Genomic_DNA"/>
</dbReference>
<evidence type="ECO:0000313" key="2">
    <source>
        <dbReference type="Proteomes" id="UP000093111"/>
    </source>
</evidence>
<dbReference type="PANTHER" id="PTHR33221">
    <property type="entry name" value="WINGED HELIX-TURN-HELIX TRANSCRIPTIONAL REGULATOR, RRF2 FAMILY"/>
    <property type="match status" value="1"/>
</dbReference>
<dbReference type="InterPro" id="IPR000944">
    <property type="entry name" value="Tscrpt_reg_Rrf2"/>
</dbReference>